<dbReference type="EMBL" id="UGOA01000001">
    <property type="protein sequence ID" value="STX44899.1"/>
    <property type="molecule type" value="Genomic_DNA"/>
</dbReference>
<feature type="transmembrane region" description="Helical" evidence="9">
    <location>
        <begin position="28"/>
        <end position="46"/>
    </location>
</feature>
<dbReference type="PANTHER" id="PTHR43528">
    <property type="entry name" value="ALPHA-KETOGLUTARATE PERMEASE"/>
    <property type="match status" value="1"/>
</dbReference>
<dbReference type="InterPro" id="IPR020846">
    <property type="entry name" value="MFS_dom"/>
</dbReference>
<gene>
    <name evidence="11" type="primary">proP_4</name>
    <name evidence="11" type="ORF">NCTC13292_02993</name>
</gene>
<dbReference type="Pfam" id="PF07690">
    <property type="entry name" value="MFS_1"/>
    <property type="match status" value="1"/>
</dbReference>
<feature type="transmembrane region" description="Helical" evidence="9">
    <location>
        <begin position="370"/>
        <end position="389"/>
    </location>
</feature>
<evidence type="ECO:0000256" key="3">
    <source>
        <dbReference type="ARBA" id="ARBA00022448"/>
    </source>
</evidence>
<dbReference type="SUPFAM" id="SSF103473">
    <property type="entry name" value="MFS general substrate transporter"/>
    <property type="match status" value="1"/>
</dbReference>
<dbReference type="Gene3D" id="1.20.1250.20">
    <property type="entry name" value="MFS general substrate transporter like domains"/>
    <property type="match status" value="2"/>
</dbReference>
<dbReference type="InterPro" id="IPR036259">
    <property type="entry name" value="MFS_trans_sf"/>
</dbReference>
<evidence type="ECO:0000256" key="2">
    <source>
        <dbReference type="ARBA" id="ARBA00008240"/>
    </source>
</evidence>
<dbReference type="InterPro" id="IPR051084">
    <property type="entry name" value="H+-coupled_symporters"/>
</dbReference>
<dbReference type="GO" id="GO:0005886">
    <property type="term" value="C:plasma membrane"/>
    <property type="evidence" value="ECO:0007669"/>
    <property type="project" value="UniProtKB-SubCell"/>
</dbReference>
<protein>
    <submittedName>
        <fullName evidence="11">Major facilitator family transporter</fullName>
    </submittedName>
</protein>
<dbReference type="PROSITE" id="PS00217">
    <property type="entry name" value="SUGAR_TRANSPORT_2"/>
    <property type="match status" value="1"/>
</dbReference>
<keyword evidence="6" id="KW-0769">Symport</keyword>
<keyword evidence="12" id="KW-1185">Reference proteome</keyword>
<organism evidence="11 12">
    <name type="scientific">Legionella donaldsonii</name>
    <dbReference type="NCBI Taxonomy" id="45060"/>
    <lineage>
        <taxon>Bacteria</taxon>
        <taxon>Pseudomonadati</taxon>
        <taxon>Pseudomonadota</taxon>
        <taxon>Gammaproteobacteria</taxon>
        <taxon>Legionellales</taxon>
        <taxon>Legionellaceae</taxon>
        <taxon>Legionella</taxon>
    </lineage>
</organism>
<dbReference type="AlphaFoldDB" id="A0A378JBT1"/>
<evidence type="ECO:0000256" key="8">
    <source>
        <dbReference type="ARBA" id="ARBA00023136"/>
    </source>
</evidence>
<feature type="transmembrane region" description="Helical" evidence="9">
    <location>
        <begin position="333"/>
        <end position="358"/>
    </location>
</feature>
<evidence type="ECO:0000256" key="9">
    <source>
        <dbReference type="SAM" id="Phobius"/>
    </source>
</evidence>
<evidence type="ECO:0000256" key="5">
    <source>
        <dbReference type="ARBA" id="ARBA00022692"/>
    </source>
</evidence>
<feature type="transmembrane region" description="Helical" evidence="9">
    <location>
        <begin position="58"/>
        <end position="79"/>
    </location>
</feature>
<dbReference type="RefSeq" id="WP_245954031.1">
    <property type="nucleotide sequence ID" value="NZ_CAXYJE010000001.1"/>
</dbReference>
<feature type="transmembrane region" description="Helical" evidence="9">
    <location>
        <begin position="401"/>
        <end position="420"/>
    </location>
</feature>
<evidence type="ECO:0000256" key="4">
    <source>
        <dbReference type="ARBA" id="ARBA00022475"/>
    </source>
</evidence>
<evidence type="ECO:0000256" key="6">
    <source>
        <dbReference type="ARBA" id="ARBA00022847"/>
    </source>
</evidence>
<dbReference type="InterPro" id="IPR005829">
    <property type="entry name" value="Sugar_transporter_CS"/>
</dbReference>
<name>A0A378JBT1_9GAMM</name>
<sequence>METKITSSRHPLITKEVLISSLGNTIEWFDFGLFIFMAPMIGAKFFPQASAGSGTIDVLILFAVGFLCRPFGGIFFGYFGDTRGRTKTLRISILIITISTLLVGVIPSYETIGVTAPILFILLRLIQGISIGGEYSGIMIYLAESAPQNKRGLITSFAAIGANLGFLFATITLMLIHLLFTEEAITHWAWRLPFILIGLPGSLIIYYRFKLAETPVYSQLQKRNRIESYPFSAAIKFAPYQLLKIFGLTCMGSSFYYAFFGYMPTYLEHYIGFSFANAFIMNSLMLVIMLFTVPLAGLCGDYFTRRKTLIITSTAVIVFLLPCFYFLQSKSILLALLALAIATVLSSLEQGNTLTAIVENCPENVRYSGIAFSYNLGNALFGGSAPLIITLLTERAGLITPAYYLIFMAGITLLTSTTLLRNNQSLGPLRKHHALECQ</sequence>
<feature type="transmembrane region" description="Helical" evidence="9">
    <location>
        <begin position="154"/>
        <end position="176"/>
    </location>
</feature>
<comment type="similarity">
    <text evidence="2">Belongs to the major facilitator superfamily. Metabolite:H+ Symporter (MHS) family (TC 2.A.1.6) family.</text>
</comment>
<feature type="transmembrane region" description="Helical" evidence="9">
    <location>
        <begin position="188"/>
        <end position="209"/>
    </location>
</feature>
<proteinExistence type="inferred from homology"/>
<evidence type="ECO:0000313" key="12">
    <source>
        <dbReference type="Proteomes" id="UP000254677"/>
    </source>
</evidence>
<dbReference type="InterPro" id="IPR011701">
    <property type="entry name" value="MFS"/>
</dbReference>
<feature type="transmembrane region" description="Helical" evidence="9">
    <location>
        <begin position="275"/>
        <end position="296"/>
    </location>
</feature>
<reference evidence="11 12" key="1">
    <citation type="submission" date="2018-06" db="EMBL/GenBank/DDBJ databases">
        <authorList>
            <consortium name="Pathogen Informatics"/>
            <person name="Doyle S."/>
        </authorList>
    </citation>
    <scope>NUCLEOTIDE SEQUENCE [LARGE SCALE GENOMIC DNA]</scope>
    <source>
        <strain evidence="11 12">NCTC13292</strain>
    </source>
</reference>
<keyword evidence="4" id="KW-1003">Cell membrane</keyword>
<accession>A0A378JBT1</accession>
<feature type="transmembrane region" description="Helical" evidence="9">
    <location>
        <begin position="308"/>
        <end position="327"/>
    </location>
</feature>
<keyword evidence="7 9" id="KW-1133">Transmembrane helix</keyword>
<feature type="transmembrane region" description="Helical" evidence="9">
    <location>
        <begin position="242"/>
        <end position="263"/>
    </location>
</feature>
<dbReference type="PANTHER" id="PTHR43528:SF1">
    <property type="entry name" value="ALPHA-KETOGLUTARATE PERMEASE"/>
    <property type="match status" value="1"/>
</dbReference>
<evidence type="ECO:0000256" key="7">
    <source>
        <dbReference type="ARBA" id="ARBA00022989"/>
    </source>
</evidence>
<evidence type="ECO:0000256" key="1">
    <source>
        <dbReference type="ARBA" id="ARBA00004651"/>
    </source>
</evidence>
<evidence type="ECO:0000259" key="10">
    <source>
        <dbReference type="PROSITE" id="PS50850"/>
    </source>
</evidence>
<keyword evidence="5 9" id="KW-0812">Transmembrane</keyword>
<dbReference type="PROSITE" id="PS50850">
    <property type="entry name" value="MFS"/>
    <property type="match status" value="1"/>
</dbReference>
<dbReference type="Proteomes" id="UP000254677">
    <property type="component" value="Unassembled WGS sequence"/>
</dbReference>
<feature type="domain" description="Major facilitator superfamily (MFS) profile" evidence="10">
    <location>
        <begin position="16"/>
        <end position="424"/>
    </location>
</feature>
<evidence type="ECO:0000313" key="11">
    <source>
        <dbReference type="EMBL" id="STX44899.1"/>
    </source>
</evidence>
<dbReference type="GO" id="GO:0015293">
    <property type="term" value="F:symporter activity"/>
    <property type="evidence" value="ECO:0007669"/>
    <property type="project" value="UniProtKB-KW"/>
</dbReference>
<keyword evidence="8 9" id="KW-0472">Membrane</keyword>
<comment type="subcellular location">
    <subcellularLocation>
        <location evidence="1">Cell membrane</location>
        <topology evidence="1">Multi-pass membrane protein</topology>
    </subcellularLocation>
</comment>
<keyword evidence="3" id="KW-0813">Transport</keyword>